<reference evidence="2" key="1">
    <citation type="journal article" date="2014" name="Int. J. Syst. Evol. Microbiol.">
        <title>Complete genome sequence of Corynebacterium casei LMG S-19264T (=DSM 44701T), isolated from a smear-ripened cheese.</title>
        <authorList>
            <consortium name="US DOE Joint Genome Institute (JGI-PGF)"/>
            <person name="Walter F."/>
            <person name="Albersmeier A."/>
            <person name="Kalinowski J."/>
            <person name="Ruckert C."/>
        </authorList>
    </citation>
    <scope>NUCLEOTIDE SEQUENCE</scope>
    <source>
        <strain evidence="2">JCM 31740</strain>
    </source>
</reference>
<reference evidence="3" key="2">
    <citation type="submission" date="2018-04" db="EMBL/GenBank/DDBJ databases">
        <title>Complete genome sequence of Sulfodiicoccus acidiphilus strain HS-1.</title>
        <authorList>
            <person name="Sakai H.D."/>
            <person name="Kurosawa N."/>
        </authorList>
    </citation>
    <scope>NUCLEOTIDE SEQUENCE [LARGE SCALE GENOMIC DNA]</scope>
    <source>
        <strain evidence="3">HS-1</strain>
    </source>
</reference>
<dbReference type="Proteomes" id="UP000616143">
    <property type="component" value="Unassembled WGS sequence"/>
</dbReference>
<name>A0A348B4N6_9CREN</name>
<reference evidence="2" key="4">
    <citation type="submission" date="2020-09" db="EMBL/GenBank/DDBJ databases">
        <authorList>
            <person name="Sun Q."/>
            <person name="Ohkuma M."/>
        </authorList>
    </citation>
    <scope>NUCLEOTIDE SEQUENCE</scope>
    <source>
        <strain evidence="2">JCM 31740</strain>
    </source>
</reference>
<sequence>MKEFPSFDCLITGTTLGYDHDVELYFSTEKHLASVLSALRFEDPEWREFYQWAIGYLDALGKYLVGKGPLPDPSHLVKLAREGNYDYSYQALLTCDNPAVPKLGEASALALNLMHLFAKLGKEEGFKEKFNPAAFAGLPYLEEVLWKRALRLSS</sequence>
<protein>
    <submittedName>
        <fullName evidence="1">Uncharacterized protein</fullName>
    </submittedName>
</protein>
<dbReference type="KEGG" id="sacd:HS1genome_1527"/>
<dbReference type="Proteomes" id="UP000276741">
    <property type="component" value="Chromosome"/>
</dbReference>
<dbReference type="AlphaFoldDB" id="A0A348B4N6"/>
<accession>A0A348B4N6</accession>
<evidence type="ECO:0000313" key="2">
    <source>
        <dbReference type="EMBL" id="GGU00542.1"/>
    </source>
</evidence>
<dbReference type="EMBL" id="AP018553">
    <property type="protein sequence ID" value="BBD73138.1"/>
    <property type="molecule type" value="Genomic_DNA"/>
</dbReference>
<evidence type="ECO:0000313" key="3">
    <source>
        <dbReference type="Proteomes" id="UP000276741"/>
    </source>
</evidence>
<proteinExistence type="predicted"/>
<dbReference type="RefSeq" id="WP_126450283.1">
    <property type="nucleotide sequence ID" value="NZ_AP018553.1"/>
</dbReference>
<gene>
    <name evidence="2" type="ORF">GCM10007116_17220</name>
    <name evidence="1" type="ORF">HS1genome_1527</name>
</gene>
<dbReference type="GeneID" id="38667033"/>
<dbReference type="OrthoDB" id="39414at2157"/>
<reference evidence="1" key="3">
    <citation type="journal article" date="2019" name="BMC Res. Notes">
        <title>Complete genome sequence of the Sulfodiicoccus acidiphilus strain HS-1T, the first crenarchaeon that lacks polB3, isolated from an acidic hot spring in Ohwaku-dani, Hakone, Japan.</title>
        <authorList>
            <person name="Sakai H.D."/>
            <person name="Kurosawa N."/>
        </authorList>
    </citation>
    <scope>NUCLEOTIDE SEQUENCE</scope>
    <source>
        <strain evidence="1">HS-1</strain>
    </source>
</reference>
<dbReference type="EMBL" id="BMQS01000017">
    <property type="protein sequence ID" value="GGU00542.1"/>
    <property type="molecule type" value="Genomic_DNA"/>
</dbReference>
<keyword evidence="3" id="KW-1185">Reference proteome</keyword>
<evidence type="ECO:0000313" key="1">
    <source>
        <dbReference type="EMBL" id="BBD73138.1"/>
    </source>
</evidence>
<organism evidence="1 3">
    <name type="scientific">Sulfodiicoccus acidiphilus</name>
    <dbReference type="NCBI Taxonomy" id="1670455"/>
    <lineage>
        <taxon>Archaea</taxon>
        <taxon>Thermoproteota</taxon>
        <taxon>Thermoprotei</taxon>
        <taxon>Sulfolobales</taxon>
        <taxon>Sulfolobaceae</taxon>
        <taxon>Sulfodiicoccus</taxon>
    </lineage>
</organism>